<sequence>NVNFSPEIREEILESIKEYETDMEKYKELLKKAYN</sequence>
<feature type="non-terminal residue" evidence="1">
    <location>
        <position position="1"/>
    </location>
</feature>
<reference evidence="1" key="1">
    <citation type="journal article" date="2014" name="Front. Microbiol.">
        <title>High frequency of phylogenetically diverse reductive dehalogenase-homologous genes in deep subseafloor sedimentary metagenomes.</title>
        <authorList>
            <person name="Kawai M."/>
            <person name="Futagami T."/>
            <person name="Toyoda A."/>
            <person name="Takaki Y."/>
            <person name="Nishi S."/>
            <person name="Hori S."/>
            <person name="Arai W."/>
            <person name="Tsubouchi T."/>
            <person name="Morono Y."/>
            <person name="Uchiyama I."/>
            <person name="Ito T."/>
            <person name="Fujiyama A."/>
            <person name="Inagaki F."/>
            <person name="Takami H."/>
        </authorList>
    </citation>
    <scope>NUCLEOTIDE SEQUENCE</scope>
    <source>
        <strain evidence="1">Expedition CK06-06</strain>
    </source>
</reference>
<comment type="caution">
    <text evidence="1">The sequence shown here is derived from an EMBL/GenBank/DDBJ whole genome shotgun (WGS) entry which is preliminary data.</text>
</comment>
<proteinExistence type="predicted"/>
<dbReference type="AlphaFoldDB" id="X1RCY7"/>
<name>X1RCY7_9ZZZZ</name>
<accession>X1RCY7</accession>
<protein>
    <submittedName>
        <fullName evidence="1">Uncharacterized protein</fullName>
    </submittedName>
</protein>
<dbReference type="EMBL" id="BARW01009288">
    <property type="protein sequence ID" value="GAI78602.1"/>
    <property type="molecule type" value="Genomic_DNA"/>
</dbReference>
<organism evidence="1">
    <name type="scientific">marine sediment metagenome</name>
    <dbReference type="NCBI Taxonomy" id="412755"/>
    <lineage>
        <taxon>unclassified sequences</taxon>
        <taxon>metagenomes</taxon>
        <taxon>ecological metagenomes</taxon>
    </lineage>
</organism>
<gene>
    <name evidence="1" type="ORF">S12H4_18737</name>
</gene>
<evidence type="ECO:0000313" key="1">
    <source>
        <dbReference type="EMBL" id="GAI78602.1"/>
    </source>
</evidence>